<reference evidence="1" key="2">
    <citation type="journal article" date="2015" name="Fish Shellfish Immunol.">
        <title>Early steps in the European eel (Anguilla anguilla)-Vibrio vulnificus interaction in the gills: Role of the RtxA13 toxin.</title>
        <authorList>
            <person name="Callol A."/>
            <person name="Pajuelo D."/>
            <person name="Ebbesson L."/>
            <person name="Teles M."/>
            <person name="MacKenzie S."/>
            <person name="Amaro C."/>
        </authorList>
    </citation>
    <scope>NUCLEOTIDE SEQUENCE</scope>
</reference>
<organism evidence="1">
    <name type="scientific">Anguilla anguilla</name>
    <name type="common">European freshwater eel</name>
    <name type="synonym">Muraena anguilla</name>
    <dbReference type="NCBI Taxonomy" id="7936"/>
    <lineage>
        <taxon>Eukaryota</taxon>
        <taxon>Metazoa</taxon>
        <taxon>Chordata</taxon>
        <taxon>Craniata</taxon>
        <taxon>Vertebrata</taxon>
        <taxon>Euteleostomi</taxon>
        <taxon>Actinopterygii</taxon>
        <taxon>Neopterygii</taxon>
        <taxon>Teleostei</taxon>
        <taxon>Anguilliformes</taxon>
        <taxon>Anguillidae</taxon>
        <taxon>Anguilla</taxon>
    </lineage>
</organism>
<accession>A0A0E9WZI8</accession>
<dbReference type="AlphaFoldDB" id="A0A0E9WZI8"/>
<evidence type="ECO:0000313" key="1">
    <source>
        <dbReference type="EMBL" id="JAH95897.1"/>
    </source>
</evidence>
<name>A0A0E9WZI8_ANGAN</name>
<dbReference type="EMBL" id="GBXM01012680">
    <property type="protein sequence ID" value="JAH95897.1"/>
    <property type="molecule type" value="Transcribed_RNA"/>
</dbReference>
<sequence length="84" mass="8825">MKLHSPIIGVYCLNLPQKGWSCHGRSMCRSCTVIGCGCLPYSCLHSDGFHGVDSQQSIFPSCLHGCGGGGVAFAVSISTIQGQH</sequence>
<proteinExistence type="predicted"/>
<reference evidence="1" key="1">
    <citation type="submission" date="2014-11" db="EMBL/GenBank/DDBJ databases">
        <authorList>
            <person name="Amaro Gonzalez C."/>
        </authorList>
    </citation>
    <scope>NUCLEOTIDE SEQUENCE</scope>
</reference>
<protein>
    <submittedName>
        <fullName evidence="1">Uncharacterized protein</fullName>
    </submittedName>
</protein>